<dbReference type="PROSITE" id="PS51939">
    <property type="entry name" value="XRRM"/>
    <property type="match status" value="1"/>
</dbReference>
<dbReference type="InterPro" id="IPR014886">
    <property type="entry name" value="La_xRRM"/>
</dbReference>
<dbReference type="AlphaFoldDB" id="A0A3N4L9L0"/>
<feature type="region of interest" description="Disordered" evidence="3">
    <location>
        <begin position="446"/>
        <end position="476"/>
    </location>
</feature>
<keyword evidence="1 2" id="KW-0694">RNA-binding</keyword>
<dbReference type="STRING" id="1392247.A0A3N4L9L0"/>
<protein>
    <recommendedName>
        <fullName evidence="4">XRRM domain-containing protein</fullName>
    </recommendedName>
</protein>
<dbReference type="Pfam" id="PF19977">
    <property type="entry name" value="xRRM"/>
    <property type="match status" value="1"/>
</dbReference>
<dbReference type="InParanoid" id="A0A3N4L9L0"/>
<reference evidence="5 6" key="1">
    <citation type="journal article" date="2018" name="Nat. Ecol. Evol.">
        <title>Pezizomycetes genomes reveal the molecular basis of ectomycorrhizal truffle lifestyle.</title>
        <authorList>
            <person name="Murat C."/>
            <person name="Payen T."/>
            <person name="Noel B."/>
            <person name="Kuo A."/>
            <person name="Morin E."/>
            <person name="Chen J."/>
            <person name="Kohler A."/>
            <person name="Krizsan K."/>
            <person name="Balestrini R."/>
            <person name="Da Silva C."/>
            <person name="Montanini B."/>
            <person name="Hainaut M."/>
            <person name="Levati E."/>
            <person name="Barry K.W."/>
            <person name="Belfiori B."/>
            <person name="Cichocki N."/>
            <person name="Clum A."/>
            <person name="Dockter R.B."/>
            <person name="Fauchery L."/>
            <person name="Guy J."/>
            <person name="Iotti M."/>
            <person name="Le Tacon F."/>
            <person name="Lindquist E.A."/>
            <person name="Lipzen A."/>
            <person name="Malagnac F."/>
            <person name="Mello A."/>
            <person name="Molinier V."/>
            <person name="Miyauchi S."/>
            <person name="Poulain J."/>
            <person name="Riccioni C."/>
            <person name="Rubini A."/>
            <person name="Sitrit Y."/>
            <person name="Splivallo R."/>
            <person name="Traeger S."/>
            <person name="Wang M."/>
            <person name="Zifcakova L."/>
            <person name="Wipf D."/>
            <person name="Zambonelli A."/>
            <person name="Paolocci F."/>
            <person name="Nowrousian M."/>
            <person name="Ottonello S."/>
            <person name="Baldrian P."/>
            <person name="Spatafora J.W."/>
            <person name="Henrissat B."/>
            <person name="Nagy L.G."/>
            <person name="Aury J.M."/>
            <person name="Wincker P."/>
            <person name="Grigoriev I.V."/>
            <person name="Bonfante P."/>
            <person name="Martin F.M."/>
        </authorList>
    </citation>
    <scope>NUCLEOTIDE SEQUENCE [LARGE SCALE GENOMIC DNA]</scope>
    <source>
        <strain evidence="5 6">CCBAS932</strain>
    </source>
</reference>
<dbReference type="GO" id="GO:1904868">
    <property type="term" value="P:telomerase catalytic core complex assembly"/>
    <property type="evidence" value="ECO:0007669"/>
    <property type="project" value="InterPro"/>
</dbReference>
<evidence type="ECO:0000313" key="6">
    <source>
        <dbReference type="Proteomes" id="UP000277580"/>
    </source>
</evidence>
<dbReference type="Gene3D" id="3.30.70.330">
    <property type="match status" value="1"/>
</dbReference>
<gene>
    <name evidence="5" type="ORF">P167DRAFT_533683</name>
</gene>
<dbReference type="GO" id="GO:0070034">
    <property type="term" value="F:telomerase RNA binding"/>
    <property type="evidence" value="ECO:0007669"/>
    <property type="project" value="InterPro"/>
</dbReference>
<dbReference type="InterPro" id="IPR045537">
    <property type="entry name" value="Lar7_xRRM"/>
</dbReference>
<dbReference type="OrthoDB" id="439993at2759"/>
<organism evidence="5 6">
    <name type="scientific">Morchella conica CCBAS932</name>
    <dbReference type="NCBI Taxonomy" id="1392247"/>
    <lineage>
        <taxon>Eukaryota</taxon>
        <taxon>Fungi</taxon>
        <taxon>Dikarya</taxon>
        <taxon>Ascomycota</taxon>
        <taxon>Pezizomycotina</taxon>
        <taxon>Pezizomycetes</taxon>
        <taxon>Pezizales</taxon>
        <taxon>Morchellaceae</taxon>
        <taxon>Morchella</taxon>
    </lineage>
</organism>
<evidence type="ECO:0000259" key="4">
    <source>
        <dbReference type="PROSITE" id="PS51939"/>
    </source>
</evidence>
<sequence>MFVPRQFQKKSVPHKPTSSTTTSKSNVHPPLLAPVKRTEGDLGLSRVDNVDIVAARETVMSLEILLSDYSFEKAHRNWLKGKMREFEGKDDYFHLSAFIDCQYFSTIKPVLSQVSLKKALIACRSDVLELSSDGYNVRRKAKGTLLPQNQNQDLFTVYIEPDVPTIISNPGRVARILHESFLPRRYFPVQFVENTRKPWTFVTLSSIITEDDMANKKLWPKDWIVLTKSEWQKRDSEYQALLRARVRAVTLSRENLSNRFTSNESNNHLRPEIVNSEFHKIMNSDKTTSREEKASRHIFSNESSFEKGLIVRLSNLHPSTTKIIIDSFITRSVDRYLRKKREKQEKSGNSLSSEDPTLPRISYIDYEKGLDEAYLRLGNPGDSTLIVQALKKRKRSMRNGEDTKGKKGERALREENWVLGKILSGEEERIYWEKVLWIKGKKGKGKFAPQEFRTGNKRARMDSESGPEAPKRPKFD</sequence>
<name>A0A3N4L9L0_9PEZI</name>
<dbReference type="GO" id="GO:1990904">
    <property type="term" value="C:ribonucleoprotein complex"/>
    <property type="evidence" value="ECO:0007669"/>
    <property type="project" value="UniProtKB-UniRule"/>
</dbReference>
<evidence type="ECO:0000313" key="5">
    <source>
        <dbReference type="EMBL" id="RPB14695.1"/>
    </source>
</evidence>
<dbReference type="EMBL" id="ML119116">
    <property type="protein sequence ID" value="RPB14695.1"/>
    <property type="molecule type" value="Genomic_DNA"/>
</dbReference>
<keyword evidence="6" id="KW-1185">Reference proteome</keyword>
<feature type="region of interest" description="Disordered" evidence="3">
    <location>
        <begin position="1"/>
        <end position="31"/>
    </location>
</feature>
<accession>A0A3N4L9L0</accession>
<dbReference type="Proteomes" id="UP000277580">
    <property type="component" value="Unassembled WGS sequence"/>
</dbReference>
<feature type="compositionally biased region" description="Basic and acidic residues" evidence="3">
    <location>
        <begin position="459"/>
        <end position="476"/>
    </location>
</feature>
<evidence type="ECO:0000256" key="1">
    <source>
        <dbReference type="ARBA" id="ARBA00022884"/>
    </source>
</evidence>
<feature type="compositionally biased region" description="Low complexity" evidence="3">
    <location>
        <begin position="14"/>
        <end position="28"/>
    </location>
</feature>
<evidence type="ECO:0000256" key="2">
    <source>
        <dbReference type="PROSITE-ProRule" id="PRU01288"/>
    </source>
</evidence>
<feature type="domain" description="XRRM" evidence="4">
    <location>
        <begin position="304"/>
        <end position="464"/>
    </location>
</feature>
<evidence type="ECO:0000256" key="3">
    <source>
        <dbReference type="SAM" id="MobiDB-lite"/>
    </source>
</evidence>
<dbReference type="InterPro" id="IPR012677">
    <property type="entry name" value="Nucleotide-bd_a/b_plait_sf"/>
</dbReference>
<proteinExistence type="predicted"/>